<proteinExistence type="predicted"/>
<evidence type="ECO:0000313" key="8">
    <source>
        <dbReference type="Proteomes" id="UP000663887"/>
    </source>
</evidence>
<dbReference type="AlphaFoldDB" id="A0A816ZX98"/>
<evidence type="ECO:0000259" key="5">
    <source>
        <dbReference type="PROSITE" id="PS51194"/>
    </source>
</evidence>
<evidence type="ECO:0000256" key="1">
    <source>
        <dbReference type="ARBA" id="ARBA00022741"/>
    </source>
</evidence>
<dbReference type="GO" id="GO:0005524">
    <property type="term" value="F:ATP binding"/>
    <property type="evidence" value="ECO:0007669"/>
    <property type="project" value="UniProtKB-KW"/>
</dbReference>
<dbReference type="EMBL" id="CAJNRF010007521">
    <property type="protein sequence ID" value="CAF2092178.1"/>
    <property type="molecule type" value="Genomic_DNA"/>
</dbReference>
<keyword evidence="2" id="KW-0378">Hydrolase</keyword>
<sequence length="90" mass="10422">MIKFFLGIDIDDVSLVVNYDMPVTMDNKPDFETYLHRIGRCGRFGKLGYTFNLISSDQDFNTMKAIEEYFHHPIDEITIEAIGNLEPDQT</sequence>
<evidence type="ECO:0000313" key="7">
    <source>
        <dbReference type="EMBL" id="CAF2230162.1"/>
    </source>
</evidence>
<dbReference type="SUPFAM" id="SSF52540">
    <property type="entry name" value="P-loop containing nucleoside triphosphate hydrolases"/>
    <property type="match status" value="1"/>
</dbReference>
<dbReference type="InterPro" id="IPR001650">
    <property type="entry name" value="Helicase_C-like"/>
</dbReference>
<reference evidence="7" key="1">
    <citation type="submission" date="2021-02" db="EMBL/GenBank/DDBJ databases">
        <authorList>
            <person name="Nowell W R."/>
        </authorList>
    </citation>
    <scope>NUCLEOTIDE SEQUENCE</scope>
</reference>
<dbReference type="InterPro" id="IPR027417">
    <property type="entry name" value="P-loop_NTPase"/>
</dbReference>
<dbReference type="Proteomes" id="UP000663887">
    <property type="component" value="Unassembled WGS sequence"/>
</dbReference>
<accession>A0A816ZX98</accession>
<gene>
    <name evidence="6" type="ORF">WKI299_LOCUS18395</name>
    <name evidence="7" type="ORF">XDN619_LOCUS34277</name>
</gene>
<name>A0A816ZX98_9BILA</name>
<comment type="caution">
    <text evidence="7">The sequence shown here is derived from an EMBL/GenBank/DDBJ whole genome shotgun (WGS) entry which is preliminary data.</text>
</comment>
<dbReference type="PANTHER" id="PTHR47960">
    <property type="entry name" value="DEAD-BOX ATP-DEPENDENT RNA HELICASE 50"/>
    <property type="match status" value="1"/>
</dbReference>
<evidence type="ECO:0000313" key="6">
    <source>
        <dbReference type="EMBL" id="CAF2092178.1"/>
    </source>
</evidence>
<evidence type="ECO:0000256" key="3">
    <source>
        <dbReference type="ARBA" id="ARBA00022806"/>
    </source>
</evidence>
<dbReference type="Gene3D" id="3.40.50.300">
    <property type="entry name" value="P-loop containing nucleotide triphosphate hydrolases"/>
    <property type="match status" value="1"/>
</dbReference>
<keyword evidence="3" id="KW-0347">Helicase</keyword>
<dbReference type="Pfam" id="PF00271">
    <property type="entry name" value="Helicase_C"/>
    <property type="match status" value="1"/>
</dbReference>
<evidence type="ECO:0000256" key="2">
    <source>
        <dbReference type="ARBA" id="ARBA00022801"/>
    </source>
</evidence>
<evidence type="ECO:0000256" key="4">
    <source>
        <dbReference type="ARBA" id="ARBA00022840"/>
    </source>
</evidence>
<keyword evidence="4" id="KW-0067">ATP-binding</keyword>
<organism evidence="7 8">
    <name type="scientific">Rotaria magnacalcarata</name>
    <dbReference type="NCBI Taxonomy" id="392030"/>
    <lineage>
        <taxon>Eukaryota</taxon>
        <taxon>Metazoa</taxon>
        <taxon>Spiralia</taxon>
        <taxon>Gnathifera</taxon>
        <taxon>Rotifera</taxon>
        <taxon>Eurotatoria</taxon>
        <taxon>Bdelloidea</taxon>
        <taxon>Philodinida</taxon>
        <taxon>Philodinidae</taxon>
        <taxon>Rotaria</taxon>
    </lineage>
</organism>
<protein>
    <recommendedName>
        <fullName evidence="5">Helicase C-terminal domain-containing protein</fullName>
    </recommendedName>
</protein>
<feature type="domain" description="Helicase C-terminal" evidence="5">
    <location>
        <begin position="1"/>
        <end position="86"/>
    </location>
</feature>
<dbReference type="EMBL" id="CAJNRG010017467">
    <property type="protein sequence ID" value="CAF2230162.1"/>
    <property type="molecule type" value="Genomic_DNA"/>
</dbReference>
<dbReference type="GO" id="GO:0004386">
    <property type="term" value="F:helicase activity"/>
    <property type="evidence" value="ECO:0007669"/>
    <property type="project" value="UniProtKB-KW"/>
</dbReference>
<dbReference type="PROSITE" id="PS51194">
    <property type="entry name" value="HELICASE_CTER"/>
    <property type="match status" value="1"/>
</dbReference>
<dbReference type="Proteomes" id="UP000663856">
    <property type="component" value="Unassembled WGS sequence"/>
</dbReference>
<dbReference type="GO" id="GO:0016787">
    <property type="term" value="F:hydrolase activity"/>
    <property type="evidence" value="ECO:0007669"/>
    <property type="project" value="UniProtKB-KW"/>
</dbReference>
<keyword evidence="1" id="KW-0547">Nucleotide-binding</keyword>